<protein>
    <submittedName>
        <fullName evidence="1">Unannotated protein</fullName>
    </submittedName>
</protein>
<gene>
    <name evidence="1" type="ORF">UFOPK3564_00920</name>
</gene>
<sequence>MSTNKPDRSKQDLDAVLEKIAGWPAPYAEIGARLHETITTAGPGVKPRIWYGAPGYARSRSAPVLIFFRCDDGVMSLGLSPKAAVEREPGSTLRPAAWFLDELDDATVAKVADLVRTALG</sequence>
<name>A0A6J7GHL5_9ZZZZ</name>
<accession>A0A6J7GHL5</accession>
<dbReference type="AlphaFoldDB" id="A0A6J7GHL5"/>
<proteinExistence type="predicted"/>
<dbReference type="EMBL" id="CAFBMK010000036">
    <property type="protein sequence ID" value="CAB4906496.1"/>
    <property type="molecule type" value="Genomic_DNA"/>
</dbReference>
<organism evidence="1">
    <name type="scientific">freshwater metagenome</name>
    <dbReference type="NCBI Taxonomy" id="449393"/>
    <lineage>
        <taxon>unclassified sequences</taxon>
        <taxon>metagenomes</taxon>
        <taxon>ecological metagenomes</taxon>
    </lineage>
</organism>
<dbReference type="SUPFAM" id="SSF159888">
    <property type="entry name" value="YdhG-like"/>
    <property type="match status" value="1"/>
</dbReference>
<reference evidence="1" key="1">
    <citation type="submission" date="2020-05" db="EMBL/GenBank/DDBJ databases">
        <authorList>
            <person name="Chiriac C."/>
            <person name="Salcher M."/>
            <person name="Ghai R."/>
            <person name="Kavagutti S V."/>
        </authorList>
    </citation>
    <scope>NUCLEOTIDE SEQUENCE</scope>
</reference>
<evidence type="ECO:0000313" key="1">
    <source>
        <dbReference type="EMBL" id="CAB4906496.1"/>
    </source>
</evidence>